<feature type="non-terminal residue" evidence="2">
    <location>
        <position position="382"/>
    </location>
</feature>
<gene>
    <name evidence="2" type="ORF">LCGC14_2320790</name>
</gene>
<evidence type="ECO:0000313" key="2">
    <source>
        <dbReference type="EMBL" id="KKL48911.1"/>
    </source>
</evidence>
<comment type="caution">
    <text evidence="2">The sequence shown here is derived from an EMBL/GenBank/DDBJ whole genome shotgun (WGS) entry which is preliminary data.</text>
</comment>
<dbReference type="AlphaFoldDB" id="A0A0F9D5D9"/>
<proteinExistence type="predicted"/>
<name>A0A0F9D5D9_9ZZZZ</name>
<sequence length="382" mass="41665">MFPITQIPQGIRKAPGTITKFLLTEPEERKRFQEKPLAERWPATGPGAVSLATTLGVGAAGLAPRGISTLRVAEKLFNVSRNAPKKEIMSAYRKFAKKKMPKSLEDLAKKSGQSVGKYINVLKDELLKAHEAIRVSTGKGLLPSGKAAPEAGLPLKETKIVSPEQAKIAQRKLTKAEAVVTEKYKAKEVSPGGALEGTPLGATVPTPLEKGIAEISPKKIKEMVKPKAEVAKAGLDDISKYKNVREFKQDLAKQLDETGTNILRDKYYYHVAEGNKPFLNKGETWLSPDAPIRQGNVFAIDKTKLSPEMLRTAPNDPVYRIYSGEIPADAIIPLGEKTQAPFDVAEKLYNSVAQQPAKKPAKPVPTKPLEPQRGVEEPTPEQ</sequence>
<organism evidence="2">
    <name type="scientific">marine sediment metagenome</name>
    <dbReference type="NCBI Taxonomy" id="412755"/>
    <lineage>
        <taxon>unclassified sequences</taxon>
        <taxon>metagenomes</taxon>
        <taxon>ecological metagenomes</taxon>
    </lineage>
</organism>
<dbReference type="EMBL" id="LAZR01033153">
    <property type="protein sequence ID" value="KKL48911.1"/>
    <property type="molecule type" value="Genomic_DNA"/>
</dbReference>
<protein>
    <submittedName>
        <fullName evidence="2">Uncharacterized protein</fullName>
    </submittedName>
</protein>
<reference evidence="2" key="1">
    <citation type="journal article" date="2015" name="Nature">
        <title>Complex archaea that bridge the gap between prokaryotes and eukaryotes.</title>
        <authorList>
            <person name="Spang A."/>
            <person name="Saw J.H."/>
            <person name="Jorgensen S.L."/>
            <person name="Zaremba-Niedzwiedzka K."/>
            <person name="Martijn J."/>
            <person name="Lind A.E."/>
            <person name="van Eijk R."/>
            <person name="Schleper C."/>
            <person name="Guy L."/>
            <person name="Ettema T.J."/>
        </authorList>
    </citation>
    <scope>NUCLEOTIDE SEQUENCE</scope>
</reference>
<feature type="region of interest" description="Disordered" evidence="1">
    <location>
        <begin position="353"/>
        <end position="382"/>
    </location>
</feature>
<accession>A0A0F9D5D9</accession>
<evidence type="ECO:0000256" key="1">
    <source>
        <dbReference type="SAM" id="MobiDB-lite"/>
    </source>
</evidence>